<protein>
    <submittedName>
        <fullName evidence="2">Uncharacterized protein</fullName>
    </submittedName>
</protein>
<sequence length="98" mass="11304">MAEQDEQVYKRMERIAVYLEKLNFGDYVQLLQRPHRIIYLNFLGGLARGVGIGIGFTVLATVLLYLLQKLAVYNLPYIGRFIADLVRIVQAHLYTPTF</sequence>
<dbReference type="RefSeq" id="WP_282200467.1">
    <property type="nucleotide sequence ID" value="NZ_BOQE01000001.1"/>
</dbReference>
<comment type="caution">
    <text evidence="2">The sequence shown here is derived from an EMBL/GenBank/DDBJ whole genome shotgun (WGS) entry which is preliminary data.</text>
</comment>
<proteinExistence type="predicted"/>
<keyword evidence="1" id="KW-0812">Transmembrane</keyword>
<keyword evidence="1" id="KW-0472">Membrane</keyword>
<evidence type="ECO:0000256" key="1">
    <source>
        <dbReference type="SAM" id="Phobius"/>
    </source>
</evidence>
<name>A0AAV4LI58_9BACL</name>
<keyword evidence="3" id="KW-1185">Reference proteome</keyword>
<dbReference type="AlphaFoldDB" id="A0AAV4LI58"/>
<gene>
    <name evidence="2" type="ORF">DNHGIG_30460</name>
</gene>
<dbReference type="Pfam" id="PF18910">
    <property type="entry name" value="DUF5665"/>
    <property type="match status" value="1"/>
</dbReference>
<dbReference type="EMBL" id="BOQE01000001">
    <property type="protein sequence ID" value="GIM47497.1"/>
    <property type="molecule type" value="Genomic_DNA"/>
</dbReference>
<organism evidence="2 3">
    <name type="scientific">Collibacillus ludicampi</name>
    <dbReference type="NCBI Taxonomy" id="2771369"/>
    <lineage>
        <taxon>Bacteria</taxon>
        <taxon>Bacillati</taxon>
        <taxon>Bacillota</taxon>
        <taxon>Bacilli</taxon>
        <taxon>Bacillales</taxon>
        <taxon>Alicyclobacillaceae</taxon>
        <taxon>Collibacillus</taxon>
    </lineage>
</organism>
<evidence type="ECO:0000313" key="2">
    <source>
        <dbReference type="EMBL" id="GIM47497.1"/>
    </source>
</evidence>
<dbReference type="InterPro" id="IPR043723">
    <property type="entry name" value="DUF5665"/>
</dbReference>
<keyword evidence="1" id="KW-1133">Transmembrane helix</keyword>
<evidence type="ECO:0000313" key="3">
    <source>
        <dbReference type="Proteomes" id="UP001057291"/>
    </source>
</evidence>
<feature type="transmembrane region" description="Helical" evidence="1">
    <location>
        <begin position="38"/>
        <end position="67"/>
    </location>
</feature>
<dbReference type="Proteomes" id="UP001057291">
    <property type="component" value="Unassembled WGS sequence"/>
</dbReference>
<accession>A0AAV4LI58</accession>
<reference evidence="2" key="1">
    <citation type="journal article" date="2023" name="Int. J. Syst. Evol. Microbiol.">
        <title>Collibacillus ludicampi gen. nov., sp. nov., a new soil bacterium of the family Alicyclobacillaceae.</title>
        <authorList>
            <person name="Jojima T."/>
            <person name="Ioku Y."/>
            <person name="Fukuta Y."/>
            <person name="Shirasaka N."/>
            <person name="Matsumura Y."/>
            <person name="Mori M."/>
        </authorList>
    </citation>
    <scope>NUCLEOTIDE SEQUENCE</scope>
    <source>
        <strain evidence="2">TP075</strain>
    </source>
</reference>